<dbReference type="Proteomes" id="UP001152024">
    <property type="component" value="Unassembled WGS sequence"/>
</dbReference>
<name>A0ABQ8RUK2_FUSEQ</name>
<proteinExistence type="predicted"/>
<sequence>MSTDLINLPLEIRQQIFGEYFKVPGGYVYDGKSDKLRNADNTPIDLSLIYACRSISNDCKHLPLAVNTLHFSTLYPTYYNVLQQDLVIHLAPLISAEMHTELAKEFPGFKAKLEAEREFHFHIWRTGDDQGFAGAGENARPDPCQFVQHFYENNVADIGKKSPLEYHGYRDVDSTTPHSPDDLGLDDSDFGYQRWDSASAEVDRCLTRCLRLIADQSPTEFGNRVYTSLPHWVNRYPVEEFFNLRFDDWAIPTRSRLEYVLNLLGIPEFVWKLPDMWSYNLAFHHAVGGNPSAGQFSEQYDHPTFDFTFRTREKIRFSAIAVAIRFLGLLPSHQRTQVRTLDLHEDLLSVNKASFHGCGLVPLLKENPLLRVQRRVNIVNCIMDALGSTTRIDYVLMNPSYPCYVDEMVLIPELSRWLLDSLWVANAGISAGWFTLFLESGSYANHCTEVFDKLVHTEISLNQAWNECLGSGLLEGLSVVQVKEVTRWHALEEGFQDSIMQLVHQTSSVLRCDFNPGLPKNPEMVVQEMKAHPEGVWEYWQGRRYLGELRLPDHLHERESLALICDIQSQEEYLESQR</sequence>
<dbReference type="EMBL" id="JAOQBH010000001">
    <property type="protein sequence ID" value="KAJ4141662.1"/>
    <property type="molecule type" value="Genomic_DNA"/>
</dbReference>
<protein>
    <submittedName>
        <fullName evidence="1">Uncharacterized protein</fullName>
    </submittedName>
</protein>
<evidence type="ECO:0000313" key="2">
    <source>
        <dbReference type="Proteomes" id="UP001152024"/>
    </source>
</evidence>
<keyword evidence="2" id="KW-1185">Reference proteome</keyword>
<gene>
    <name evidence="1" type="ORF">NW768_000878</name>
</gene>
<evidence type="ECO:0000313" key="1">
    <source>
        <dbReference type="EMBL" id="KAJ4141662.1"/>
    </source>
</evidence>
<reference evidence="1" key="1">
    <citation type="submission" date="2022-09" db="EMBL/GenBank/DDBJ databases">
        <title>Fusarium specimens isolated from Avocado Roots.</title>
        <authorList>
            <person name="Stajich J."/>
            <person name="Roper C."/>
            <person name="Heimlech-Rivalta G."/>
        </authorList>
    </citation>
    <scope>NUCLEOTIDE SEQUENCE</scope>
    <source>
        <strain evidence="1">CF00095</strain>
    </source>
</reference>
<comment type="caution">
    <text evidence="1">The sequence shown here is derived from an EMBL/GenBank/DDBJ whole genome shotgun (WGS) entry which is preliminary data.</text>
</comment>
<organism evidence="1 2">
    <name type="scientific">Fusarium equiseti</name>
    <name type="common">Fusarium scirpi</name>
    <dbReference type="NCBI Taxonomy" id="61235"/>
    <lineage>
        <taxon>Eukaryota</taxon>
        <taxon>Fungi</taxon>
        <taxon>Dikarya</taxon>
        <taxon>Ascomycota</taxon>
        <taxon>Pezizomycotina</taxon>
        <taxon>Sordariomycetes</taxon>
        <taxon>Hypocreomycetidae</taxon>
        <taxon>Hypocreales</taxon>
        <taxon>Nectriaceae</taxon>
        <taxon>Fusarium</taxon>
        <taxon>Fusarium incarnatum-equiseti species complex</taxon>
    </lineage>
</organism>
<accession>A0ABQ8RUK2</accession>